<evidence type="ECO:0000256" key="1">
    <source>
        <dbReference type="SAM" id="MobiDB-lite"/>
    </source>
</evidence>
<evidence type="ECO:0000313" key="3">
    <source>
        <dbReference type="Proteomes" id="UP001160301"/>
    </source>
</evidence>
<dbReference type="EMBL" id="JARZHI010000021">
    <property type="protein sequence ID" value="MDI1432484.1"/>
    <property type="molecule type" value="Genomic_DNA"/>
</dbReference>
<gene>
    <name evidence="2" type="ORF">QHF89_23520</name>
</gene>
<dbReference type="Proteomes" id="UP001160301">
    <property type="component" value="Unassembled WGS sequence"/>
</dbReference>
<protein>
    <submittedName>
        <fullName evidence="2">MopE-related protein</fullName>
    </submittedName>
</protein>
<sequence>MGERYLVGWAVMVSAGLLVGAAGCARGTTRPVVEENVTGSGGGGGGGGGGGSVGSGGSGGAGGSGGSACIPEVCNGVDDDCDGVVDEESPGVGDECNTSAPGVCSAGALVCHGKTGLVCVQTASPSVEICDGLDNDCNGVIDEDNPGGGETCDTGEPGACAEGIRTCAAGALSCAPLASPQDEMCGNLVDDNCDGVVDEGCSVGPPACAHDPCTPGGELDPLCDPCVNAVCLIDKTCCKLSWDVFCVGTAQVHCSCP</sequence>
<feature type="region of interest" description="Disordered" evidence="1">
    <location>
        <begin position="35"/>
        <end position="59"/>
    </location>
</feature>
<accession>A0ABT6NW11</accession>
<proteinExistence type="predicted"/>
<name>A0ABT6NW11_9BACT</name>
<evidence type="ECO:0000313" key="2">
    <source>
        <dbReference type="EMBL" id="MDI1432484.1"/>
    </source>
</evidence>
<keyword evidence="3" id="KW-1185">Reference proteome</keyword>
<feature type="compositionally biased region" description="Gly residues" evidence="1">
    <location>
        <begin position="39"/>
        <end position="59"/>
    </location>
</feature>
<dbReference type="InterPro" id="IPR021655">
    <property type="entry name" value="Put_metal-bd"/>
</dbReference>
<dbReference type="Pfam" id="PF11617">
    <property type="entry name" value="Cu-binding_MopE"/>
    <property type="match status" value="3"/>
</dbReference>
<reference evidence="2 3" key="1">
    <citation type="submission" date="2023-04" db="EMBL/GenBank/DDBJ databases">
        <title>The genome sequence of Polyangium sorediatum DSM14670.</title>
        <authorList>
            <person name="Zhang X."/>
        </authorList>
    </citation>
    <scope>NUCLEOTIDE SEQUENCE [LARGE SCALE GENOMIC DNA]</scope>
    <source>
        <strain evidence="2 3">DSM 14670</strain>
    </source>
</reference>
<dbReference type="RefSeq" id="WP_136969766.1">
    <property type="nucleotide sequence ID" value="NZ_JARZHI010000021.1"/>
</dbReference>
<comment type="caution">
    <text evidence="2">The sequence shown here is derived from an EMBL/GenBank/DDBJ whole genome shotgun (WGS) entry which is preliminary data.</text>
</comment>
<dbReference type="PROSITE" id="PS51257">
    <property type="entry name" value="PROKAR_LIPOPROTEIN"/>
    <property type="match status" value="1"/>
</dbReference>
<organism evidence="2 3">
    <name type="scientific">Polyangium sorediatum</name>
    <dbReference type="NCBI Taxonomy" id="889274"/>
    <lineage>
        <taxon>Bacteria</taxon>
        <taxon>Pseudomonadati</taxon>
        <taxon>Myxococcota</taxon>
        <taxon>Polyangia</taxon>
        <taxon>Polyangiales</taxon>
        <taxon>Polyangiaceae</taxon>
        <taxon>Polyangium</taxon>
    </lineage>
</organism>